<comment type="caution">
    <text evidence="2">The sequence shown here is derived from an EMBL/GenBank/DDBJ whole genome shotgun (WGS) entry which is preliminary data.</text>
</comment>
<dbReference type="Proteomes" id="UP000033423">
    <property type="component" value="Unassembled WGS sequence"/>
</dbReference>
<dbReference type="GO" id="GO:0016887">
    <property type="term" value="F:ATP hydrolysis activity"/>
    <property type="evidence" value="ECO:0007669"/>
    <property type="project" value="InterPro"/>
</dbReference>
<organism evidence="2 3">
    <name type="scientific">Candidatus Magnetobacterium bavaricum</name>
    <dbReference type="NCBI Taxonomy" id="29290"/>
    <lineage>
        <taxon>Bacteria</taxon>
        <taxon>Pseudomonadati</taxon>
        <taxon>Nitrospirota</taxon>
        <taxon>Thermodesulfovibrionia</taxon>
        <taxon>Thermodesulfovibrionales</taxon>
        <taxon>Candidatus Magnetobacteriaceae</taxon>
        <taxon>Candidatus Magnetobacterium</taxon>
    </lineage>
</organism>
<dbReference type="Gene3D" id="3.40.50.300">
    <property type="entry name" value="P-loop containing nucleotide triphosphate hydrolases"/>
    <property type="match status" value="1"/>
</dbReference>
<keyword evidence="3" id="KW-1185">Reference proteome</keyword>
<accession>A0A0F3GL96</accession>
<evidence type="ECO:0000259" key="1">
    <source>
        <dbReference type="Pfam" id="PF07726"/>
    </source>
</evidence>
<dbReference type="PANTHER" id="PTHR42759">
    <property type="entry name" value="MOXR FAMILY PROTEIN"/>
    <property type="match status" value="1"/>
</dbReference>
<feature type="non-terminal residue" evidence="2">
    <location>
        <position position="99"/>
    </location>
</feature>
<dbReference type="GO" id="GO:0005524">
    <property type="term" value="F:ATP binding"/>
    <property type="evidence" value="ECO:0007669"/>
    <property type="project" value="InterPro"/>
</dbReference>
<gene>
    <name evidence="2" type="ORF">MBAV_005111</name>
</gene>
<dbReference type="AlphaFoldDB" id="A0A0F3GL96"/>
<proteinExistence type="predicted"/>
<evidence type="ECO:0000313" key="3">
    <source>
        <dbReference type="Proteomes" id="UP000033423"/>
    </source>
</evidence>
<reference evidence="2 3" key="1">
    <citation type="submission" date="2015-02" db="EMBL/GenBank/DDBJ databases">
        <title>Single-cell genomics of uncultivated deep-branching MTB reveals a conserved set of magnetosome genes.</title>
        <authorList>
            <person name="Kolinko S."/>
            <person name="Richter M."/>
            <person name="Glockner F.O."/>
            <person name="Brachmann A."/>
            <person name="Schuler D."/>
        </authorList>
    </citation>
    <scope>NUCLEOTIDE SEQUENCE [LARGE SCALE GENOMIC DNA]</scope>
    <source>
        <strain evidence="2">TM-1</strain>
    </source>
</reference>
<evidence type="ECO:0000313" key="2">
    <source>
        <dbReference type="EMBL" id="KJU82690.1"/>
    </source>
</evidence>
<dbReference type="InterPro" id="IPR011703">
    <property type="entry name" value="ATPase_AAA-3"/>
</dbReference>
<name>A0A0F3GL96_9BACT</name>
<dbReference type="InterPro" id="IPR050764">
    <property type="entry name" value="CbbQ/NirQ/NorQ/GpvN"/>
</dbReference>
<dbReference type="EMBL" id="LACI01002205">
    <property type="protein sequence ID" value="KJU82690.1"/>
    <property type="molecule type" value="Genomic_DNA"/>
</dbReference>
<dbReference type="Pfam" id="PF07726">
    <property type="entry name" value="AAA_3"/>
    <property type="match status" value="1"/>
</dbReference>
<protein>
    <submittedName>
        <fullName evidence="2">ATPase AAA</fullName>
    </submittedName>
</protein>
<dbReference type="SUPFAM" id="SSF52540">
    <property type="entry name" value="P-loop containing nucleoside triphosphate hydrolases"/>
    <property type="match status" value="1"/>
</dbReference>
<sequence length="99" mass="10752">MLDGGIAAINEKVQKEGAFVSLLFSEIEKVIVGQRYLLERLLVGLFANGHVLLEGVPGLAKTTAVRVLAQSIQTGFKRIQFTPDLLPADILGTMVYNPK</sequence>
<dbReference type="PANTHER" id="PTHR42759:SF1">
    <property type="entry name" value="MAGNESIUM-CHELATASE SUBUNIT CHLD"/>
    <property type="match status" value="1"/>
</dbReference>
<dbReference type="InterPro" id="IPR027417">
    <property type="entry name" value="P-loop_NTPase"/>
</dbReference>
<feature type="domain" description="ATPase AAA-3" evidence="1">
    <location>
        <begin position="50"/>
        <end position="98"/>
    </location>
</feature>